<reference evidence="2 3" key="1">
    <citation type="submission" date="2018-06" db="EMBL/GenBank/DDBJ databases">
        <title>Genomic Encyclopedia of Archaeal and Bacterial Type Strains, Phase II (KMG-II): from individual species to whole genera.</title>
        <authorList>
            <person name="Goeker M."/>
        </authorList>
    </citation>
    <scope>NUCLEOTIDE SEQUENCE [LARGE SCALE GENOMIC DNA]</scope>
    <source>
        <strain evidence="2 3">ATCC BAA-1881</strain>
    </source>
</reference>
<feature type="domain" description="GAF" evidence="1">
    <location>
        <begin position="177"/>
        <end position="260"/>
    </location>
</feature>
<accession>A0A326UTH7</accession>
<comment type="caution">
    <text evidence="2">The sequence shown here is derived from an EMBL/GenBank/DDBJ whole genome shotgun (WGS) entry which is preliminary data.</text>
</comment>
<keyword evidence="3" id="KW-1185">Reference proteome</keyword>
<proteinExistence type="predicted"/>
<evidence type="ECO:0000259" key="1">
    <source>
        <dbReference type="Pfam" id="PF13185"/>
    </source>
</evidence>
<organism evidence="2 3">
    <name type="scientific">Thermosporothrix hazakensis</name>
    <dbReference type="NCBI Taxonomy" id="644383"/>
    <lineage>
        <taxon>Bacteria</taxon>
        <taxon>Bacillati</taxon>
        <taxon>Chloroflexota</taxon>
        <taxon>Ktedonobacteria</taxon>
        <taxon>Ktedonobacterales</taxon>
        <taxon>Thermosporotrichaceae</taxon>
        <taxon>Thermosporothrix</taxon>
    </lineage>
</organism>
<dbReference type="InterPro" id="IPR029016">
    <property type="entry name" value="GAF-like_dom_sf"/>
</dbReference>
<dbReference type="InterPro" id="IPR003018">
    <property type="entry name" value="GAF"/>
</dbReference>
<dbReference type="SUPFAM" id="SSF55781">
    <property type="entry name" value="GAF domain-like"/>
    <property type="match status" value="1"/>
</dbReference>
<sequence>MHNEHEERTWRELLGSIIQDKAEKKRIASAVEVTEVTLVRWVKGGTRPQEENLRALLRAIPSRHVQEFTWLAAKEFPGLQDMVAQSSIVQQIPAEFYAQMLQNYANTANSLSTNLQGVILEQALKHLDPDGLGLSVSVMACLPPAQPGGKVRSLREIGSKGSGPWKGDLGQKTMFLGADSLAGAAVMNCRLVFVQSRAEQFMLFPAIWAENEESAAAFPIMRRTRIFGCLLVSSALPKYFTVAHLNLIEQYANLLALAFESDAFYALEDIELRVLPPYTLQMALFRNFSQRVSQMMFDQKLSYPVALLRVWQEIEQEMLEMPISLDIQED</sequence>
<dbReference type="OrthoDB" id="145547at2"/>
<protein>
    <submittedName>
        <fullName evidence="2">GAF domain-containing protein</fullName>
    </submittedName>
</protein>
<evidence type="ECO:0000313" key="3">
    <source>
        <dbReference type="Proteomes" id="UP000248806"/>
    </source>
</evidence>
<evidence type="ECO:0000313" key="2">
    <source>
        <dbReference type="EMBL" id="PZW36003.1"/>
    </source>
</evidence>
<dbReference type="Pfam" id="PF13185">
    <property type="entry name" value="GAF_2"/>
    <property type="match status" value="1"/>
</dbReference>
<name>A0A326UTH7_THEHA</name>
<dbReference type="EMBL" id="QKUF01000001">
    <property type="protein sequence ID" value="PZW36003.1"/>
    <property type="molecule type" value="Genomic_DNA"/>
</dbReference>
<dbReference type="RefSeq" id="WP_111317743.1">
    <property type="nucleotide sequence ID" value="NZ_BIFX01000001.1"/>
</dbReference>
<dbReference type="Gene3D" id="3.30.450.40">
    <property type="match status" value="1"/>
</dbReference>
<dbReference type="AlphaFoldDB" id="A0A326UTH7"/>
<dbReference type="Proteomes" id="UP000248806">
    <property type="component" value="Unassembled WGS sequence"/>
</dbReference>
<gene>
    <name evidence="2" type="ORF">EI42_00173</name>
</gene>